<name>A0A0F9EDL0_9ZZZZ</name>
<dbReference type="AlphaFoldDB" id="A0A0F9EDL0"/>
<gene>
    <name evidence="1" type="ORF">LCGC14_2438670</name>
</gene>
<sequence>MIVQGCDPDDPARFAEEKRSGALFFVCCELVRADLSDQEIYSIITDPEFRISSSILDKGSGVESYATRQIERARENAVDPELAKLNDRYAVVTMGGKQRVIYEMKDPTLHRYKLVIMTFEDFQKKYMNQLVRCGEDAKGNPRFIPKGKWWLSHRKRRQYEEVIFSPEKDVDDCYNMWQGYAFEGKPGNAHELFLEHVRRNICSGDEDIYK</sequence>
<dbReference type="EMBL" id="LAZR01037473">
    <property type="protein sequence ID" value="KKL22113.1"/>
    <property type="molecule type" value="Genomic_DNA"/>
</dbReference>
<comment type="caution">
    <text evidence="1">The sequence shown here is derived from an EMBL/GenBank/DDBJ whole genome shotgun (WGS) entry which is preliminary data.</text>
</comment>
<proteinExistence type="predicted"/>
<reference evidence="1" key="1">
    <citation type="journal article" date="2015" name="Nature">
        <title>Complex archaea that bridge the gap between prokaryotes and eukaryotes.</title>
        <authorList>
            <person name="Spang A."/>
            <person name="Saw J.H."/>
            <person name="Jorgensen S.L."/>
            <person name="Zaremba-Niedzwiedzka K."/>
            <person name="Martijn J."/>
            <person name="Lind A.E."/>
            <person name="van Eijk R."/>
            <person name="Schleper C."/>
            <person name="Guy L."/>
            <person name="Ettema T.J."/>
        </authorList>
    </citation>
    <scope>NUCLEOTIDE SEQUENCE</scope>
</reference>
<evidence type="ECO:0000313" key="1">
    <source>
        <dbReference type="EMBL" id="KKL22113.1"/>
    </source>
</evidence>
<protein>
    <submittedName>
        <fullName evidence="1">Uncharacterized protein</fullName>
    </submittedName>
</protein>
<feature type="non-terminal residue" evidence="1">
    <location>
        <position position="210"/>
    </location>
</feature>
<organism evidence="1">
    <name type="scientific">marine sediment metagenome</name>
    <dbReference type="NCBI Taxonomy" id="412755"/>
    <lineage>
        <taxon>unclassified sequences</taxon>
        <taxon>metagenomes</taxon>
        <taxon>ecological metagenomes</taxon>
    </lineage>
</organism>
<accession>A0A0F9EDL0</accession>